<reference evidence="1" key="1">
    <citation type="submission" date="2021-06" db="EMBL/GenBank/DDBJ databases">
        <authorList>
            <person name="Kallberg Y."/>
            <person name="Tangrot J."/>
            <person name="Rosling A."/>
        </authorList>
    </citation>
    <scope>NUCLEOTIDE SEQUENCE</scope>
    <source>
        <strain evidence="1">IL203A</strain>
    </source>
</reference>
<organism evidence="1 2">
    <name type="scientific">Dentiscutata heterogama</name>
    <dbReference type="NCBI Taxonomy" id="1316150"/>
    <lineage>
        <taxon>Eukaryota</taxon>
        <taxon>Fungi</taxon>
        <taxon>Fungi incertae sedis</taxon>
        <taxon>Mucoromycota</taxon>
        <taxon>Glomeromycotina</taxon>
        <taxon>Glomeromycetes</taxon>
        <taxon>Diversisporales</taxon>
        <taxon>Gigasporaceae</taxon>
        <taxon>Dentiscutata</taxon>
    </lineage>
</organism>
<accession>A0ACA9QP06</accession>
<proteinExistence type="predicted"/>
<dbReference type="EMBL" id="CAJVPU010050373">
    <property type="protein sequence ID" value="CAG8759244.1"/>
    <property type="molecule type" value="Genomic_DNA"/>
</dbReference>
<evidence type="ECO:0000313" key="2">
    <source>
        <dbReference type="Proteomes" id="UP000789702"/>
    </source>
</evidence>
<gene>
    <name evidence="1" type="ORF">DHETER_LOCUS15143</name>
</gene>
<comment type="caution">
    <text evidence="1">The sequence shown here is derived from an EMBL/GenBank/DDBJ whole genome shotgun (WGS) entry which is preliminary data.</text>
</comment>
<protein>
    <submittedName>
        <fullName evidence="1">5408_t:CDS:1</fullName>
    </submittedName>
</protein>
<feature type="non-terminal residue" evidence="1">
    <location>
        <position position="53"/>
    </location>
</feature>
<keyword evidence="2" id="KW-1185">Reference proteome</keyword>
<name>A0ACA9QP06_9GLOM</name>
<dbReference type="Proteomes" id="UP000789702">
    <property type="component" value="Unassembled WGS sequence"/>
</dbReference>
<feature type="non-terminal residue" evidence="1">
    <location>
        <position position="1"/>
    </location>
</feature>
<sequence>CQSVEPGQNKLDNQDELDKENSSREETKINIFDIMEQMLLDEETAMLEEEEVK</sequence>
<evidence type="ECO:0000313" key="1">
    <source>
        <dbReference type="EMBL" id="CAG8759244.1"/>
    </source>
</evidence>